<accession>A0ABV7SZ84</accession>
<evidence type="ECO:0000256" key="1">
    <source>
        <dbReference type="ARBA" id="ARBA00006484"/>
    </source>
</evidence>
<dbReference type="InterPro" id="IPR057326">
    <property type="entry name" value="KR_dom"/>
</dbReference>
<dbReference type="PRINTS" id="PR00081">
    <property type="entry name" value="GDHRDH"/>
</dbReference>
<keyword evidence="7" id="KW-1185">Reference proteome</keyword>
<evidence type="ECO:0000259" key="5">
    <source>
        <dbReference type="SMART" id="SM00822"/>
    </source>
</evidence>
<organism evidence="6 7">
    <name type="scientific">Stutzerimonas tarimensis</name>
    <dbReference type="NCBI Taxonomy" id="1507735"/>
    <lineage>
        <taxon>Bacteria</taxon>
        <taxon>Pseudomonadati</taxon>
        <taxon>Pseudomonadota</taxon>
        <taxon>Gammaproteobacteria</taxon>
        <taxon>Pseudomonadales</taxon>
        <taxon>Pseudomonadaceae</taxon>
        <taxon>Stutzerimonas</taxon>
    </lineage>
</organism>
<comment type="caution">
    <text evidence="6">The sequence shown here is derived from an EMBL/GenBank/DDBJ whole genome shotgun (WGS) entry which is preliminary data.</text>
</comment>
<dbReference type="PANTHER" id="PTHR44196:SF1">
    <property type="entry name" value="DEHYDROGENASE_REDUCTASE SDR FAMILY MEMBER 7B"/>
    <property type="match status" value="1"/>
</dbReference>
<keyword evidence="2" id="KW-0560">Oxidoreductase</keyword>
<dbReference type="PANTHER" id="PTHR44196">
    <property type="entry name" value="DEHYDROGENASE/REDUCTASE SDR FAMILY MEMBER 7B"/>
    <property type="match status" value="1"/>
</dbReference>
<dbReference type="RefSeq" id="WP_386360029.1">
    <property type="nucleotide sequence ID" value="NZ_JBHRXZ010000001.1"/>
</dbReference>
<comment type="similarity">
    <text evidence="1 3">Belongs to the short-chain dehydrogenases/reductases (SDR) family.</text>
</comment>
<dbReference type="SUPFAM" id="SSF51735">
    <property type="entry name" value="NAD(P)-binding Rossmann-fold domains"/>
    <property type="match status" value="1"/>
</dbReference>
<dbReference type="Gene3D" id="3.40.50.720">
    <property type="entry name" value="NAD(P)-binding Rossmann-like Domain"/>
    <property type="match status" value="1"/>
</dbReference>
<dbReference type="PRINTS" id="PR00080">
    <property type="entry name" value="SDRFAMILY"/>
</dbReference>
<dbReference type="InterPro" id="IPR002347">
    <property type="entry name" value="SDR_fam"/>
</dbReference>
<gene>
    <name evidence="6" type="ORF">ACFOMF_00270</name>
</gene>
<evidence type="ECO:0000313" key="6">
    <source>
        <dbReference type="EMBL" id="MFC3606224.1"/>
    </source>
</evidence>
<keyword evidence="4" id="KW-0812">Transmembrane</keyword>
<feature type="domain" description="Ketoreductase" evidence="5">
    <location>
        <begin position="12"/>
        <end position="196"/>
    </location>
</feature>
<dbReference type="SMART" id="SM00822">
    <property type="entry name" value="PKS_KR"/>
    <property type="match status" value="1"/>
</dbReference>
<keyword evidence="4" id="KW-0472">Membrane</keyword>
<feature type="transmembrane region" description="Helical" evidence="4">
    <location>
        <begin position="314"/>
        <end position="332"/>
    </location>
</feature>
<dbReference type="Proteomes" id="UP001595630">
    <property type="component" value="Unassembled WGS sequence"/>
</dbReference>
<evidence type="ECO:0000256" key="3">
    <source>
        <dbReference type="RuleBase" id="RU000363"/>
    </source>
</evidence>
<proteinExistence type="inferred from homology"/>
<dbReference type="NCBIfam" id="NF005495">
    <property type="entry name" value="PRK07109.1"/>
    <property type="match status" value="1"/>
</dbReference>
<dbReference type="InterPro" id="IPR020904">
    <property type="entry name" value="Sc_DH/Rdtase_CS"/>
</dbReference>
<dbReference type="PROSITE" id="PS00061">
    <property type="entry name" value="ADH_SHORT"/>
    <property type="match status" value="1"/>
</dbReference>
<protein>
    <submittedName>
        <fullName evidence="6">SDR family oxidoreductase</fullName>
    </submittedName>
</protein>
<evidence type="ECO:0000256" key="2">
    <source>
        <dbReference type="ARBA" id="ARBA00023002"/>
    </source>
</evidence>
<dbReference type="Pfam" id="PF00106">
    <property type="entry name" value="adh_short"/>
    <property type="match status" value="1"/>
</dbReference>
<dbReference type="InterPro" id="IPR036291">
    <property type="entry name" value="NAD(P)-bd_dom_sf"/>
</dbReference>
<keyword evidence="4" id="KW-1133">Transmembrane helix</keyword>
<reference evidence="7" key="1">
    <citation type="journal article" date="2019" name="Int. J. Syst. Evol. Microbiol.">
        <title>The Global Catalogue of Microorganisms (GCM) 10K type strain sequencing project: providing services to taxonomists for standard genome sequencing and annotation.</title>
        <authorList>
            <consortium name="The Broad Institute Genomics Platform"/>
            <consortium name="The Broad Institute Genome Sequencing Center for Infectious Disease"/>
            <person name="Wu L."/>
            <person name="Ma J."/>
        </authorList>
    </citation>
    <scope>NUCLEOTIDE SEQUENCE [LARGE SCALE GENOMIC DNA]</scope>
    <source>
        <strain evidence="7">KCTC 42447</strain>
    </source>
</reference>
<evidence type="ECO:0000313" key="7">
    <source>
        <dbReference type="Proteomes" id="UP001595630"/>
    </source>
</evidence>
<sequence length="336" mass="36342">MNTHRYKPLNEQIIVITGATSGIGLATAMRAAKEGARLVLAARNEEELKAKCEEIEQSGGQATYVVADVGVNEQVQRIVDKAVEVFGGFDTWINNAGVVVFSELQNLPIEDHQRVFQTNYWGVVYGSQAAQQHLKTREGGGTLINIASINARMPVPILGAYSASKAAVKAYSDVLRMELLHEKAPVEVTVVMPSGISTPISDHGRSYLEDRGKVMPPLYDANLVAEAVLTAARKKVRQITVGETGQASILAWSLFPSIMDRVIGMALPKVQSSGKPKLPSDNLYTAGEDGHVYLDDERHGLTISPYTKARLHPGIPLAMGLVAAGVVAMTVMTRRR</sequence>
<dbReference type="EMBL" id="JBHRXZ010000001">
    <property type="protein sequence ID" value="MFC3606224.1"/>
    <property type="molecule type" value="Genomic_DNA"/>
</dbReference>
<name>A0ABV7SZ84_9GAMM</name>
<evidence type="ECO:0000256" key="4">
    <source>
        <dbReference type="SAM" id="Phobius"/>
    </source>
</evidence>